<gene>
    <name evidence="1" type="primary">LACR_C54</name>
    <name evidence="1" type="ORF">O9U_11450</name>
</gene>
<dbReference type="Proteomes" id="UP000015361">
    <property type="component" value="Unassembled WGS sequence"/>
</dbReference>
<evidence type="ECO:0000313" key="2">
    <source>
        <dbReference type="Proteomes" id="UP000015361"/>
    </source>
</evidence>
<reference evidence="1 2" key="1">
    <citation type="journal article" date="2013" name="Appl. Environ. Microbiol.">
        <title>The Carbohydrate Metabolism Signature of Lactococcus lactis Strain A12 Reveals Its Sourdough Ecosystem Origin.</title>
        <authorList>
            <person name="Passerini D."/>
            <person name="Coddeville M."/>
            <person name="Le Bourgeois P."/>
            <person name="Loubiere P."/>
            <person name="Ritzenthaler P."/>
            <person name="Fontagne-Faucher C."/>
            <person name="Daveran-Mingot M.L."/>
            <person name="Cocaign-Bousquet M."/>
        </authorList>
    </citation>
    <scope>NUCLEOTIDE SEQUENCE [LARGE SCALE GENOMIC DNA]</scope>
    <source>
        <strain evidence="1 2">A12</strain>
    </source>
</reference>
<evidence type="ECO:0000313" key="1">
    <source>
        <dbReference type="EMBL" id="CDG03764.1"/>
    </source>
</evidence>
<protein>
    <recommendedName>
        <fullName evidence="3">YolD-like protein</fullName>
    </recommendedName>
</protein>
<dbReference type="AlphaFoldDB" id="S6F4M8"/>
<sequence>MSIIEGTKRVDRSYSPFEAIRTYQDRRAMKWNPFATAELAAAHREYYKSAQIEPLEAILESEEIGFRLLFALSSGEGIRLFLKEEQQSQQIMGHVVGLGVDQRVIIKNSDGHYQEFSEEDILNILPEKS</sequence>
<organism evidence="1 2">
    <name type="scientific">Lactococcus lactis subsp. lactis A12</name>
    <dbReference type="NCBI Taxonomy" id="1137134"/>
    <lineage>
        <taxon>Bacteria</taxon>
        <taxon>Bacillati</taxon>
        <taxon>Bacillota</taxon>
        <taxon>Bacilli</taxon>
        <taxon>Lactobacillales</taxon>
        <taxon>Streptococcaceae</taxon>
        <taxon>Lactococcus</taxon>
    </lineage>
</organism>
<name>S6F4M8_LACLL</name>
<proteinExistence type="predicted"/>
<comment type="caution">
    <text evidence="1">The sequence shown here is derived from an EMBL/GenBank/DDBJ whole genome shotgun (WGS) entry which is preliminary data.</text>
</comment>
<accession>S6F4M8</accession>
<dbReference type="EMBL" id="CBLU010000005">
    <property type="protein sequence ID" value="CDG03764.1"/>
    <property type="molecule type" value="Genomic_DNA"/>
</dbReference>
<evidence type="ECO:0008006" key="3">
    <source>
        <dbReference type="Google" id="ProtNLM"/>
    </source>
</evidence>
<dbReference type="RefSeq" id="WP_021721984.1">
    <property type="nucleotide sequence ID" value="NZ_CBLU010000005.1"/>
</dbReference>